<dbReference type="EMBL" id="CP017080">
    <property type="protein sequence ID" value="AOH53524.1"/>
    <property type="molecule type" value="Genomic_DNA"/>
</dbReference>
<name>A0A1B3XJX2_9BACI</name>
<dbReference type="Proteomes" id="UP000077926">
    <property type="component" value="Chromosome"/>
</dbReference>
<keyword evidence="2" id="KW-1185">Reference proteome</keyword>
<protein>
    <submittedName>
        <fullName evidence="1">Uncharacterized protein</fullName>
    </submittedName>
</protein>
<organism evidence="1 2">
    <name type="scientific">Peribacillus muralis</name>
    <dbReference type="NCBI Taxonomy" id="264697"/>
    <lineage>
        <taxon>Bacteria</taxon>
        <taxon>Bacillati</taxon>
        <taxon>Bacillota</taxon>
        <taxon>Bacilli</taxon>
        <taxon>Bacillales</taxon>
        <taxon>Bacillaceae</taxon>
        <taxon>Peribacillus</taxon>
    </lineage>
</organism>
<proteinExistence type="predicted"/>
<reference evidence="1 2" key="1">
    <citation type="submission" date="2016-08" db="EMBL/GenBank/DDBJ databases">
        <title>Complete genome sequence of Bacillus muralis G25-68, a strain with toxicity to nematodes.</title>
        <authorList>
            <person name="Zheng Z."/>
        </authorList>
    </citation>
    <scope>NUCLEOTIDE SEQUENCE [LARGE SCALE GENOMIC DNA]</scope>
    <source>
        <strain evidence="1 2">G25-68</strain>
    </source>
</reference>
<accession>A0A1B3XJX2</accession>
<evidence type="ECO:0000313" key="1">
    <source>
        <dbReference type="EMBL" id="AOH53524.1"/>
    </source>
</evidence>
<sequence>MLLEHALAKRKSGQCVKYRFDHYSKPLAFKLLVKCQDRNINNRVASAVLFNEEKVFPKQEITSEGCE</sequence>
<evidence type="ECO:0000313" key="2">
    <source>
        <dbReference type="Proteomes" id="UP000077926"/>
    </source>
</evidence>
<gene>
    <name evidence="1" type="ORF">ABE28_004100</name>
</gene>
<dbReference type="AlphaFoldDB" id="A0A1B3XJX2"/>
<dbReference type="KEGG" id="bmur:ABE28_004100"/>